<protein>
    <submittedName>
        <fullName evidence="1">Uncharacterized protein</fullName>
    </submittedName>
</protein>
<accession>A0A0V0SV09</accession>
<reference evidence="1 2" key="1">
    <citation type="submission" date="2015-01" db="EMBL/GenBank/DDBJ databases">
        <title>Evolution of Trichinella species and genotypes.</title>
        <authorList>
            <person name="Korhonen P.K."/>
            <person name="Edoardo P."/>
            <person name="Giuseppe L.R."/>
            <person name="Gasser R.B."/>
        </authorList>
    </citation>
    <scope>NUCLEOTIDE SEQUENCE [LARGE SCALE GENOMIC DNA]</scope>
    <source>
        <strain evidence="1">ISS417</strain>
    </source>
</reference>
<comment type="caution">
    <text evidence="1">The sequence shown here is derived from an EMBL/GenBank/DDBJ whole genome shotgun (WGS) entry which is preliminary data.</text>
</comment>
<proteinExistence type="predicted"/>
<dbReference type="EMBL" id="JYDJ01002656">
    <property type="protein sequence ID" value="KRX30195.1"/>
    <property type="molecule type" value="Genomic_DNA"/>
</dbReference>
<evidence type="ECO:0000313" key="2">
    <source>
        <dbReference type="Proteomes" id="UP000055048"/>
    </source>
</evidence>
<dbReference type="Proteomes" id="UP000055048">
    <property type="component" value="Unassembled WGS sequence"/>
</dbReference>
<keyword evidence="2" id="KW-1185">Reference proteome</keyword>
<dbReference type="AlphaFoldDB" id="A0A0V0SV09"/>
<gene>
    <name evidence="1" type="ORF">T05_12351</name>
</gene>
<name>A0A0V0SV09_9BILA</name>
<sequence length="34" mass="3743">MMGKCNVLLNSFVIYGNSIENLLITSSPCLQPSR</sequence>
<evidence type="ECO:0000313" key="1">
    <source>
        <dbReference type="EMBL" id="KRX30195.1"/>
    </source>
</evidence>
<organism evidence="1 2">
    <name type="scientific">Trichinella murrelli</name>
    <dbReference type="NCBI Taxonomy" id="144512"/>
    <lineage>
        <taxon>Eukaryota</taxon>
        <taxon>Metazoa</taxon>
        <taxon>Ecdysozoa</taxon>
        <taxon>Nematoda</taxon>
        <taxon>Enoplea</taxon>
        <taxon>Dorylaimia</taxon>
        <taxon>Trichinellida</taxon>
        <taxon>Trichinellidae</taxon>
        <taxon>Trichinella</taxon>
    </lineage>
</organism>